<comment type="caution">
    <text evidence="1">The sequence shown here is derived from an EMBL/GenBank/DDBJ whole genome shotgun (WGS) entry which is preliminary data.</text>
</comment>
<reference evidence="1 2" key="1">
    <citation type="journal article" date="2022" name="Hortic Res">
        <title>A haplotype resolved chromosomal level avocado genome allows analysis of novel avocado genes.</title>
        <authorList>
            <person name="Nath O."/>
            <person name="Fletcher S.J."/>
            <person name="Hayward A."/>
            <person name="Shaw L.M."/>
            <person name="Masouleh A.K."/>
            <person name="Furtado A."/>
            <person name="Henry R.J."/>
            <person name="Mitter N."/>
        </authorList>
    </citation>
    <scope>NUCLEOTIDE SEQUENCE [LARGE SCALE GENOMIC DNA]</scope>
    <source>
        <strain evidence="2">cv. Hass</strain>
    </source>
</reference>
<evidence type="ECO:0000313" key="1">
    <source>
        <dbReference type="EMBL" id="KAJ8616550.1"/>
    </source>
</evidence>
<evidence type="ECO:0000313" key="2">
    <source>
        <dbReference type="Proteomes" id="UP001234297"/>
    </source>
</evidence>
<dbReference type="Proteomes" id="UP001234297">
    <property type="component" value="Chromosome 12"/>
</dbReference>
<keyword evidence="2" id="KW-1185">Reference proteome</keyword>
<protein>
    <submittedName>
        <fullName evidence="1">Uncharacterized protein</fullName>
    </submittedName>
</protein>
<sequence>MATIFPILATLKVTLVLAFMAIGVSSVRIGPAVKLTPTIDVSKTATSLDEPVQAAVFQVLARGQVPPSGPSHRGHGAPVFKRHLLRTSSGHDQNSRTLRSSPSPGDGH</sequence>
<proteinExistence type="predicted"/>
<accession>A0ACC2K609</accession>
<organism evidence="1 2">
    <name type="scientific">Persea americana</name>
    <name type="common">Avocado</name>
    <dbReference type="NCBI Taxonomy" id="3435"/>
    <lineage>
        <taxon>Eukaryota</taxon>
        <taxon>Viridiplantae</taxon>
        <taxon>Streptophyta</taxon>
        <taxon>Embryophyta</taxon>
        <taxon>Tracheophyta</taxon>
        <taxon>Spermatophyta</taxon>
        <taxon>Magnoliopsida</taxon>
        <taxon>Magnoliidae</taxon>
        <taxon>Laurales</taxon>
        <taxon>Lauraceae</taxon>
        <taxon>Persea</taxon>
    </lineage>
</organism>
<name>A0ACC2K609_PERAE</name>
<gene>
    <name evidence="1" type="ORF">MRB53_035922</name>
</gene>
<dbReference type="EMBL" id="CM056820">
    <property type="protein sequence ID" value="KAJ8616550.1"/>
    <property type="molecule type" value="Genomic_DNA"/>
</dbReference>